<dbReference type="AlphaFoldDB" id="A0AAD7W7Z1"/>
<protein>
    <submittedName>
        <fullName evidence="2">Uncharacterized protein</fullName>
    </submittedName>
</protein>
<organism evidence="2 3">
    <name type="scientific">Aldrovandia affinis</name>
    <dbReference type="NCBI Taxonomy" id="143900"/>
    <lineage>
        <taxon>Eukaryota</taxon>
        <taxon>Metazoa</taxon>
        <taxon>Chordata</taxon>
        <taxon>Craniata</taxon>
        <taxon>Vertebrata</taxon>
        <taxon>Euteleostomi</taxon>
        <taxon>Actinopterygii</taxon>
        <taxon>Neopterygii</taxon>
        <taxon>Teleostei</taxon>
        <taxon>Notacanthiformes</taxon>
        <taxon>Halosauridae</taxon>
        <taxon>Aldrovandia</taxon>
    </lineage>
</organism>
<dbReference type="EMBL" id="JAINUG010000223">
    <property type="protein sequence ID" value="KAJ8386728.1"/>
    <property type="molecule type" value="Genomic_DNA"/>
</dbReference>
<evidence type="ECO:0000313" key="2">
    <source>
        <dbReference type="EMBL" id="KAJ8386728.1"/>
    </source>
</evidence>
<comment type="caution">
    <text evidence="2">The sequence shown here is derived from an EMBL/GenBank/DDBJ whole genome shotgun (WGS) entry which is preliminary data.</text>
</comment>
<gene>
    <name evidence="2" type="ORF">AAFF_G00166770</name>
</gene>
<sequence length="227" mass="25123">MQAGESVEVCTEGCGRTLRPGAGAKPRAPVFHQCRPITALAAAPHLCSVLSQTWLGRPVSALSNHKKDWPWLPSELRSPQNDRSPFHNAHVQTWQACVIRGDLRSPARGKIIRRSFIFFTTEKALNVRRTHERNHTVDRGEEVTAEAAAREPPMPFSFGSEGRGRVARVSVGPTPALATKRALSLIAQDPAITKACIKGARARTLESPWAERREAMNRREPSRDGER</sequence>
<feature type="region of interest" description="Disordered" evidence="1">
    <location>
        <begin position="207"/>
        <end position="227"/>
    </location>
</feature>
<keyword evidence="3" id="KW-1185">Reference proteome</keyword>
<proteinExistence type="predicted"/>
<accession>A0AAD7W7Z1</accession>
<feature type="region of interest" description="Disordered" evidence="1">
    <location>
        <begin position="130"/>
        <end position="161"/>
    </location>
</feature>
<evidence type="ECO:0000313" key="3">
    <source>
        <dbReference type="Proteomes" id="UP001221898"/>
    </source>
</evidence>
<reference evidence="2" key="1">
    <citation type="journal article" date="2023" name="Science">
        <title>Genome structures resolve the early diversification of teleost fishes.</title>
        <authorList>
            <person name="Parey E."/>
            <person name="Louis A."/>
            <person name="Montfort J."/>
            <person name="Bouchez O."/>
            <person name="Roques C."/>
            <person name="Iampietro C."/>
            <person name="Lluch J."/>
            <person name="Castinel A."/>
            <person name="Donnadieu C."/>
            <person name="Desvignes T."/>
            <person name="Floi Bucao C."/>
            <person name="Jouanno E."/>
            <person name="Wen M."/>
            <person name="Mejri S."/>
            <person name="Dirks R."/>
            <person name="Jansen H."/>
            <person name="Henkel C."/>
            <person name="Chen W.J."/>
            <person name="Zahm M."/>
            <person name="Cabau C."/>
            <person name="Klopp C."/>
            <person name="Thompson A.W."/>
            <person name="Robinson-Rechavi M."/>
            <person name="Braasch I."/>
            <person name="Lecointre G."/>
            <person name="Bobe J."/>
            <person name="Postlethwait J.H."/>
            <person name="Berthelot C."/>
            <person name="Roest Crollius H."/>
            <person name="Guiguen Y."/>
        </authorList>
    </citation>
    <scope>NUCLEOTIDE SEQUENCE</scope>
    <source>
        <strain evidence="2">NC1722</strain>
    </source>
</reference>
<feature type="compositionally biased region" description="Basic and acidic residues" evidence="1">
    <location>
        <begin position="209"/>
        <end position="227"/>
    </location>
</feature>
<feature type="compositionally biased region" description="Basic and acidic residues" evidence="1">
    <location>
        <begin position="133"/>
        <end position="142"/>
    </location>
</feature>
<evidence type="ECO:0000256" key="1">
    <source>
        <dbReference type="SAM" id="MobiDB-lite"/>
    </source>
</evidence>
<dbReference type="Proteomes" id="UP001221898">
    <property type="component" value="Unassembled WGS sequence"/>
</dbReference>
<name>A0AAD7W7Z1_9TELE</name>